<dbReference type="AlphaFoldDB" id="A0A067S4S7"/>
<dbReference type="EMBL" id="KL142432">
    <property type="protein sequence ID" value="KDR65821.1"/>
    <property type="molecule type" value="Genomic_DNA"/>
</dbReference>
<evidence type="ECO:0000313" key="2">
    <source>
        <dbReference type="EMBL" id="KDR65821.1"/>
    </source>
</evidence>
<name>A0A067S4S7_GALM3</name>
<proteinExistence type="predicted"/>
<sequence>MPSTWNGATKIWGCPVWIPFLGLNLKDKLYIQPAGPFSDEAGCFPYAAHFHPLKDVGVLGDIYIQTGGAENKIFWKKKVKGVAVWKEIGGNGLSIPHPIHKHLILRGAVCHDYPHWCADVGSTAHDDLYVAAGWFLGDFGPGSSWSKPIDLTFGSELNNQGSSSEPIDLTFETELDKHGSSSEPIDLTE</sequence>
<dbReference type="Proteomes" id="UP000027222">
    <property type="component" value="Unassembled WGS sequence"/>
</dbReference>
<gene>
    <name evidence="2" type="ORF">GALMADRAFT_148404</name>
</gene>
<dbReference type="OrthoDB" id="3101144at2759"/>
<keyword evidence="3" id="KW-1185">Reference proteome</keyword>
<organism evidence="2 3">
    <name type="scientific">Galerina marginata (strain CBS 339.88)</name>
    <dbReference type="NCBI Taxonomy" id="685588"/>
    <lineage>
        <taxon>Eukaryota</taxon>
        <taxon>Fungi</taxon>
        <taxon>Dikarya</taxon>
        <taxon>Basidiomycota</taxon>
        <taxon>Agaricomycotina</taxon>
        <taxon>Agaricomycetes</taxon>
        <taxon>Agaricomycetidae</taxon>
        <taxon>Agaricales</taxon>
        <taxon>Agaricineae</taxon>
        <taxon>Strophariaceae</taxon>
        <taxon>Galerina</taxon>
    </lineage>
</organism>
<protein>
    <submittedName>
        <fullName evidence="2">Uncharacterized protein</fullName>
    </submittedName>
</protein>
<evidence type="ECO:0000313" key="3">
    <source>
        <dbReference type="Proteomes" id="UP000027222"/>
    </source>
</evidence>
<reference evidence="3" key="1">
    <citation type="journal article" date="2014" name="Proc. Natl. Acad. Sci. U.S.A.">
        <title>Extensive sampling of basidiomycete genomes demonstrates inadequacy of the white-rot/brown-rot paradigm for wood decay fungi.</title>
        <authorList>
            <person name="Riley R."/>
            <person name="Salamov A.A."/>
            <person name="Brown D.W."/>
            <person name="Nagy L.G."/>
            <person name="Floudas D."/>
            <person name="Held B.W."/>
            <person name="Levasseur A."/>
            <person name="Lombard V."/>
            <person name="Morin E."/>
            <person name="Otillar R."/>
            <person name="Lindquist E.A."/>
            <person name="Sun H."/>
            <person name="LaButti K.M."/>
            <person name="Schmutz J."/>
            <person name="Jabbour D."/>
            <person name="Luo H."/>
            <person name="Baker S.E."/>
            <person name="Pisabarro A.G."/>
            <person name="Walton J.D."/>
            <person name="Blanchette R.A."/>
            <person name="Henrissat B."/>
            <person name="Martin F."/>
            <person name="Cullen D."/>
            <person name="Hibbett D.S."/>
            <person name="Grigoriev I.V."/>
        </authorList>
    </citation>
    <scope>NUCLEOTIDE SEQUENCE [LARGE SCALE GENOMIC DNA]</scope>
    <source>
        <strain evidence="3">CBS 339.88</strain>
    </source>
</reference>
<evidence type="ECO:0000256" key="1">
    <source>
        <dbReference type="SAM" id="MobiDB-lite"/>
    </source>
</evidence>
<accession>A0A067S4S7</accession>
<dbReference type="HOGENOM" id="CLU_1434545_0_0_1"/>
<feature type="region of interest" description="Disordered" evidence="1">
    <location>
        <begin position="158"/>
        <end position="189"/>
    </location>
</feature>